<gene>
    <name evidence="2" type="ORF">LSAT_V11C800396810</name>
</gene>
<proteinExistence type="predicted"/>
<accession>A0A9R1WVZ9</accession>
<evidence type="ECO:0000313" key="3">
    <source>
        <dbReference type="Proteomes" id="UP000235145"/>
    </source>
</evidence>
<dbReference type="Proteomes" id="UP000235145">
    <property type="component" value="Unassembled WGS sequence"/>
</dbReference>
<evidence type="ECO:0000256" key="1">
    <source>
        <dbReference type="SAM" id="MobiDB-lite"/>
    </source>
</evidence>
<keyword evidence="3" id="KW-1185">Reference proteome</keyword>
<feature type="region of interest" description="Disordered" evidence="1">
    <location>
        <begin position="53"/>
        <end position="75"/>
    </location>
</feature>
<dbReference type="AlphaFoldDB" id="A0A9R1WVZ9"/>
<comment type="caution">
    <text evidence="2">The sequence shown here is derived from an EMBL/GenBank/DDBJ whole genome shotgun (WGS) entry which is preliminary data.</text>
</comment>
<sequence length="299" mass="33862">MPLTPFALDSIRCWHWRESVSTDRETRRSNVTESSFLLTLEWKRMSEVQRLVATDREARRSNVTESHHNPGHQRDFAQISLTTGKTSVNQAEGAIVPGEMKGSNEQEQGEGQVGVDQSVSVVKNFLWHGGSAYNGRFSCVSNQVAQVLLNSHTHSLNWESSFKSFMDSLVLEAGLLFSVLYVQYRARKETENVSFRNHVIQHCKRCTNIYEPCYSDDPTWEDVPLPNGCNVPGGFMWRITLHHGERGVIKTWMIRSIVFLSFSKAQSLLLQVTVALAVAEVAFEFEHGLFTPPFVDPTL</sequence>
<name>A0A9R1WVZ9_LACSA</name>
<protein>
    <submittedName>
        <fullName evidence="2">Uncharacterized protein</fullName>
    </submittedName>
</protein>
<organism evidence="2 3">
    <name type="scientific">Lactuca sativa</name>
    <name type="common">Garden lettuce</name>
    <dbReference type="NCBI Taxonomy" id="4236"/>
    <lineage>
        <taxon>Eukaryota</taxon>
        <taxon>Viridiplantae</taxon>
        <taxon>Streptophyta</taxon>
        <taxon>Embryophyta</taxon>
        <taxon>Tracheophyta</taxon>
        <taxon>Spermatophyta</taxon>
        <taxon>Magnoliopsida</taxon>
        <taxon>eudicotyledons</taxon>
        <taxon>Gunneridae</taxon>
        <taxon>Pentapetalae</taxon>
        <taxon>asterids</taxon>
        <taxon>campanulids</taxon>
        <taxon>Asterales</taxon>
        <taxon>Asteraceae</taxon>
        <taxon>Cichorioideae</taxon>
        <taxon>Cichorieae</taxon>
        <taxon>Lactucinae</taxon>
        <taxon>Lactuca</taxon>
    </lineage>
</organism>
<dbReference type="EMBL" id="NBSK02000008">
    <property type="protein sequence ID" value="KAJ0189394.1"/>
    <property type="molecule type" value="Genomic_DNA"/>
</dbReference>
<evidence type="ECO:0000313" key="2">
    <source>
        <dbReference type="EMBL" id="KAJ0189394.1"/>
    </source>
</evidence>
<reference evidence="2 3" key="1">
    <citation type="journal article" date="2017" name="Nat. Commun.">
        <title>Genome assembly with in vitro proximity ligation data and whole-genome triplication in lettuce.</title>
        <authorList>
            <person name="Reyes-Chin-Wo S."/>
            <person name="Wang Z."/>
            <person name="Yang X."/>
            <person name="Kozik A."/>
            <person name="Arikit S."/>
            <person name="Song C."/>
            <person name="Xia L."/>
            <person name="Froenicke L."/>
            <person name="Lavelle D.O."/>
            <person name="Truco M.J."/>
            <person name="Xia R."/>
            <person name="Zhu S."/>
            <person name="Xu C."/>
            <person name="Xu H."/>
            <person name="Xu X."/>
            <person name="Cox K."/>
            <person name="Korf I."/>
            <person name="Meyers B.C."/>
            <person name="Michelmore R.W."/>
        </authorList>
    </citation>
    <scope>NUCLEOTIDE SEQUENCE [LARGE SCALE GENOMIC DNA]</scope>
    <source>
        <strain evidence="3">cv. Salinas</strain>
        <tissue evidence="2">Seedlings</tissue>
    </source>
</reference>